<dbReference type="GO" id="GO:0005694">
    <property type="term" value="C:chromosome"/>
    <property type="evidence" value="ECO:0007669"/>
    <property type="project" value="UniProtKB-SubCell"/>
</dbReference>
<evidence type="ECO:0000256" key="3">
    <source>
        <dbReference type="ARBA" id="ARBA00004604"/>
    </source>
</evidence>
<dbReference type="GO" id="GO:0006364">
    <property type="term" value="P:rRNA processing"/>
    <property type="evidence" value="ECO:0007669"/>
    <property type="project" value="UniProtKB-KW"/>
</dbReference>
<accession>A0A8J4PVC2</accession>
<comment type="caution">
    <text evidence="15">The sequence shown here is derived from an EMBL/GenBank/DDBJ whole genome shotgun (WGS) entry which is preliminary data.</text>
</comment>
<evidence type="ECO:0000256" key="6">
    <source>
        <dbReference type="ARBA" id="ARBA00022454"/>
    </source>
</evidence>
<keyword evidence="7" id="KW-0690">Ribosome biogenesis</keyword>
<evidence type="ECO:0000256" key="10">
    <source>
        <dbReference type="ARBA" id="ARBA00022934"/>
    </source>
</evidence>
<dbReference type="AlphaFoldDB" id="A0A8J4PVC2"/>
<evidence type="ECO:0000256" key="2">
    <source>
        <dbReference type="ARBA" id="ARBA00004286"/>
    </source>
</evidence>
<feature type="region of interest" description="Disordered" evidence="14">
    <location>
        <begin position="222"/>
        <end position="245"/>
    </location>
</feature>
<proteinExistence type="inferred from homology"/>
<keyword evidence="11" id="KW-0175">Coiled coil</keyword>
<evidence type="ECO:0000256" key="11">
    <source>
        <dbReference type="ARBA" id="ARBA00023054"/>
    </source>
</evidence>
<comment type="function">
    <text evidence="13">Required for proper chromosome segregation during mitosis and error-free mitotic progression.</text>
</comment>
<keyword evidence="8" id="KW-0698">rRNA processing</keyword>
<evidence type="ECO:0000256" key="7">
    <source>
        <dbReference type="ARBA" id="ARBA00022517"/>
    </source>
</evidence>
<evidence type="ECO:0000313" key="15">
    <source>
        <dbReference type="EMBL" id="KAF2075633.1"/>
    </source>
</evidence>
<keyword evidence="6" id="KW-0158">Chromosome</keyword>
<evidence type="ECO:0000256" key="8">
    <source>
        <dbReference type="ARBA" id="ARBA00022552"/>
    </source>
</evidence>
<dbReference type="PANTHER" id="PTHR13557:SF1">
    <property type="entry name" value="COILED-COIL DOMAIN-CONTAINING PROTEIN 86"/>
    <property type="match status" value="1"/>
</dbReference>
<dbReference type="PANTHER" id="PTHR13557">
    <property type="entry name" value="COILED-COIL DOMAIN-CONTAINING PROTEIN 86"/>
    <property type="match status" value="1"/>
</dbReference>
<reference evidence="15" key="1">
    <citation type="submission" date="2020-01" db="EMBL/GenBank/DDBJ databases">
        <title>Development of genomics and gene disruption for Polysphondylium violaceum indicates a role for the polyketide synthase stlB in stalk morphogenesis.</title>
        <authorList>
            <person name="Narita B."/>
            <person name="Kawabe Y."/>
            <person name="Kin K."/>
            <person name="Saito T."/>
            <person name="Gibbs R."/>
            <person name="Kuspa A."/>
            <person name="Muzny D."/>
            <person name="Queller D."/>
            <person name="Richards S."/>
            <person name="Strassman J."/>
            <person name="Sucgang R."/>
            <person name="Worley K."/>
            <person name="Schaap P."/>
        </authorList>
    </citation>
    <scope>NUCLEOTIDE SEQUENCE</scope>
    <source>
        <strain evidence="15">QSvi11</strain>
    </source>
</reference>
<keyword evidence="10" id="KW-0164">Citrullination</keyword>
<protein>
    <recommendedName>
        <fullName evidence="5">Coiled-coil domain-containing protein 86</fullName>
    </recommendedName>
</protein>
<feature type="compositionally biased region" description="Polar residues" evidence="14">
    <location>
        <begin position="227"/>
        <end position="236"/>
    </location>
</feature>
<evidence type="ECO:0000256" key="14">
    <source>
        <dbReference type="SAM" id="MobiDB-lite"/>
    </source>
</evidence>
<evidence type="ECO:0000256" key="1">
    <source>
        <dbReference type="ARBA" id="ARBA00004090"/>
    </source>
</evidence>
<evidence type="ECO:0000256" key="5">
    <source>
        <dbReference type="ARBA" id="ARBA00016738"/>
    </source>
</evidence>
<dbReference type="InterPro" id="IPR005579">
    <property type="entry name" value="Cgr1-like"/>
</dbReference>
<sequence>MTQTRRTSTVNNLDLEKAQQTIVKKRRVGSTPVKAAAPPPSESESSESEVEETPKPKITRRKVAAVAKPAAVAPAAVAPAAVAKPAKAAAKRRVATKTVVAVEKENTQEEPVVIADEATPAIIETTPAVAQVETTTPTTVTIIDTPTIKTEAQEEATTQTANASASFRRAIPLSQGKPVSGRVWKQPSQKFHKMINVKSLKTTFEVKEQARMERKRIKDKENEIKQASRQAKTNMYNEMKENKKIKEANTKKSEVVQVIKNTAKIKKMNKKQLKLIRKA</sequence>
<comment type="function">
    <text evidence="1">Involved in nucleolar integrity and required for processing of the pre-rRNA for the 60S ribosome subunit.</text>
</comment>
<evidence type="ECO:0000256" key="12">
    <source>
        <dbReference type="ARBA" id="ARBA00023242"/>
    </source>
</evidence>
<evidence type="ECO:0000256" key="4">
    <source>
        <dbReference type="ARBA" id="ARBA00007869"/>
    </source>
</evidence>
<dbReference type="InterPro" id="IPR026570">
    <property type="entry name" value="CCDC86"/>
</dbReference>
<dbReference type="OrthoDB" id="277961at2759"/>
<comment type="similarity">
    <text evidence="4">Belongs to the CGR1 family.</text>
</comment>
<evidence type="ECO:0000313" key="16">
    <source>
        <dbReference type="Proteomes" id="UP000695562"/>
    </source>
</evidence>
<evidence type="ECO:0000256" key="9">
    <source>
        <dbReference type="ARBA" id="ARBA00022553"/>
    </source>
</evidence>
<name>A0A8J4PVC2_9MYCE</name>
<dbReference type="Proteomes" id="UP000695562">
    <property type="component" value="Unassembled WGS sequence"/>
</dbReference>
<organism evidence="15 16">
    <name type="scientific">Polysphondylium violaceum</name>
    <dbReference type="NCBI Taxonomy" id="133409"/>
    <lineage>
        <taxon>Eukaryota</taxon>
        <taxon>Amoebozoa</taxon>
        <taxon>Evosea</taxon>
        <taxon>Eumycetozoa</taxon>
        <taxon>Dictyostelia</taxon>
        <taxon>Dictyosteliales</taxon>
        <taxon>Dictyosteliaceae</taxon>
        <taxon>Polysphondylium</taxon>
    </lineage>
</organism>
<keyword evidence="16" id="KW-1185">Reference proteome</keyword>
<dbReference type="Pfam" id="PF03879">
    <property type="entry name" value="Cgr1"/>
    <property type="match status" value="1"/>
</dbReference>
<keyword evidence="9" id="KW-0597">Phosphoprotein</keyword>
<comment type="subcellular location">
    <subcellularLocation>
        <location evidence="2">Chromosome</location>
    </subcellularLocation>
    <subcellularLocation>
        <location evidence="3">Nucleus</location>
        <location evidence="3">Nucleolus</location>
    </subcellularLocation>
</comment>
<evidence type="ECO:0000256" key="13">
    <source>
        <dbReference type="ARBA" id="ARBA00093307"/>
    </source>
</evidence>
<dbReference type="GO" id="GO:0005730">
    <property type="term" value="C:nucleolus"/>
    <property type="evidence" value="ECO:0007669"/>
    <property type="project" value="UniProtKB-SubCell"/>
</dbReference>
<feature type="compositionally biased region" description="Polar residues" evidence="14">
    <location>
        <begin position="1"/>
        <end position="22"/>
    </location>
</feature>
<gene>
    <name evidence="15" type="ORF">CYY_003056</name>
</gene>
<dbReference type="EMBL" id="AJWJ01000091">
    <property type="protein sequence ID" value="KAF2075633.1"/>
    <property type="molecule type" value="Genomic_DNA"/>
</dbReference>
<feature type="region of interest" description="Disordered" evidence="14">
    <location>
        <begin position="1"/>
        <end position="61"/>
    </location>
</feature>
<keyword evidence="12" id="KW-0539">Nucleus</keyword>